<feature type="domain" description="4-oxalocrotonate tautomerase-like" evidence="3">
    <location>
        <begin position="2"/>
        <end position="51"/>
    </location>
</feature>
<gene>
    <name evidence="4" type="ORF">KDW03_07205</name>
</gene>
<keyword evidence="5" id="KW-1185">Reference proteome</keyword>
<dbReference type="EMBL" id="CP073355">
    <property type="protein sequence ID" value="URA09286.1"/>
    <property type="molecule type" value="Genomic_DNA"/>
</dbReference>
<organism evidence="4 5">
    <name type="scientific">Thermospira aquatica</name>
    <dbReference type="NCBI Taxonomy" id="2828656"/>
    <lineage>
        <taxon>Bacteria</taxon>
        <taxon>Pseudomonadati</taxon>
        <taxon>Spirochaetota</taxon>
        <taxon>Spirochaetia</taxon>
        <taxon>Brevinematales</taxon>
        <taxon>Thermospiraceae</taxon>
        <taxon>Thermospira</taxon>
    </lineage>
</organism>
<dbReference type="Pfam" id="PF01361">
    <property type="entry name" value="Tautomerase"/>
    <property type="match status" value="1"/>
</dbReference>
<keyword evidence="1" id="KW-0413">Isomerase</keyword>
<dbReference type="GO" id="GO:0016862">
    <property type="term" value="F:intramolecular oxidoreductase activity, interconverting keto- and enol-groups"/>
    <property type="evidence" value="ECO:0007669"/>
    <property type="project" value="InterPro"/>
</dbReference>
<dbReference type="InterPro" id="IPR014347">
    <property type="entry name" value="Tautomerase/MIF_sf"/>
</dbReference>
<proteinExistence type="predicted"/>
<evidence type="ECO:0000313" key="5">
    <source>
        <dbReference type="Proteomes" id="UP001056539"/>
    </source>
</evidence>
<evidence type="ECO:0000259" key="3">
    <source>
        <dbReference type="Pfam" id="PF01361"/>
    </source>
</evidence>
<dbReference type="KEGG" id="taqu:KDW03_07205"/>
<dbReference type="InterPro" id="IPR017284">
    <property type="entry name" value="Tautomerase_PptA"/>
</dbReference>
<evidence type="ECO:0000256" key="2">
    <source>
        <dbReference type="PIRSR" id="PIRSR037799-1"/>
    </source>
</evidence>
<dbReference type="SUPFAM" id="SSF55331">
    <property type="entry name" value="Tautomerase/MIF"/>
    <property type="match status" value="1"/>
</dbReference>
<protein>
    <submittedName>
        <fullName evidence="4">Tautomerase family protein</fullName>
    </submittedName>
</protein>
<dbReference type="Gene3D" id="3.30.429.10">
    <property type="entry name" value="Macrophage Migration Inhibitory Factor"/>
    <property type="match status" value="1"/>
</dbReference>
<dbReference type="InterPro" id="IPR004370">
    <property type="entry name" value="4-OT-like_dom"/>
</dbReference>
<dbReference type="PIRSF" id="PIRSF037799">
    <property type="entry name" value="Tautomer_YdcE_prd"/>
    <property type="match status" value="1"/>
</dbReference>
<reference evidence="4" key="1">
    <citation type="submission" date="2021-04" db="EMBL/GenBank/DDBJ databases">
        <authorList>
            <person name="Postec A."/>
        </authorList>
    </citation>
    <scope>NUCLEOTIDE SEQUENCE</scope>
    <source>
        <strain evidence="4">F1F22</strain>
    </source>
</reference>
<accession>A0AAX3BB07</accession>
<dbReference type="Proteomes" id="UP001056539">
    <property type="component" value="Chromosome"/>
</dbReference>
<evidence type="ECO:0000256" key="1">
    <source>
        <dbReference type="ARBA" id="ARBA00023235"/>
    </source>
</evidence>
<dbReference type="RefSeq" id="WP_271434413.1">
    <property type="nucleotide sequence ID" value="NZ_CP073355.1"/>
</dbReference>
<sequence length="76" mass="8770">MPHIIVKMYPGRTMEQKKALTEAIREALIQSIGADPKTISLAIEEIPPSEWKEKVYDKEIVPQMENLWIKPGYTMD</sequence>
<name>A0AAX3BB07_9SPIR</name>
<evidence type="ECO:0000313" key="4">
    <source>
        <dbReference type="EMBL" id="URA09286.1"/>
    </source>
</evidence>
<feature type="active site" description="Proton acceptor; via imino nitrogen" evidence="2">
    <location>
        <position position="2"/>
    </location>
</feature>
<reference evidence="4" key="2">
    <citation type="submission" date="2022-06" db="EMBL/GenBank/DDBJ databases">
        <title>Thermospira aquatica gen. nov., sp. nov.</title>
        <authorList>
            <person name="Ben Ali Gam Z."/>
            <person name="Labat M."/>
        </authorList>
    </citation>
    <scope>NUCLEOTIDE SEQUENCE</scope>
    <source>
        <strain evidence="4">F1F22</strain>
    </source>
</reference>
<dbReference type="GO" id="GO:0005737">
    <property type="term" value="C:cytoplasm"/>
    <property type="evidence" value="ECO:0007669"/>
    <property type="project" value="InterPro"/>
</dbReference>
<dbReference type="AlphaFoldDB" id="A0AAX3BB07"/>